<feature type="transmembrane region" description="Helical" evidence="6">
    <location>
        <begin position="649"/>
        <end position="674"/>
    </location>
</feature>
<evidence type="ECO:0000313" key="7">
    <source>
        <dbReference type="EMBL" id="KIW04498.1"/>
    </source>
</evidence>
<dbReference type="InterPro" id="IPR036188">
    <property type="entry name" value="FAD/NAD-bd_sf"/>
</dbReference>
<dbReference type="InterPro" id="IPR050346">
    <property type="entry name" value="FMO-like"/>
</dbReference>
<evidence type="ECO:0000256" key="2">
    <source>
        <dbReference type="ARBA" id="ARBA00022630"/>
    </source>
</evidence>
<dbReference type="Proteomes" id="UP000053259">
    <property type="component" value="Unassembled WGS sequence"/>
</dbReference>
<protein>
    <recommendedName>
        <fullName evidence="9">FAD/NAD(P)-binding domain-containing protein</fullName>
    </recommendedName>
</protein>
<sequence length="693" mass="78046">MRVAVIGGGPSGLTTLKHLITAHEFLPDVEPIEATLFEASASIGGTFRHRTYQDAEMVSSRQLTTFSDFRVPEAPDFLSTDEYCSYLELYCHRFQLWQHIKLCTPVMKLERVGESGHLVTYEQDNQRKGYLCDAVAICTGLHDVPNIPDIQGMDGVPNVMHSSQFKSREQFGTGKDVLILGTGETGMDIAHMAVTSDTKSVTLCHRDGFHVTMKRAPQPIWFSLGTKHFSEDSSVERTLHAPRFELSPTPHCLEGFDPACNTKDLHALSQLESDGFNRRLSINVGKRQHENENVPYDVGSASLFETAYAHPWLSGKSKNSKSRKTCLEMSGLTGFLDITCDHLWLRKPKLAALPWTYYDRFTKWTVALISGTKAGLDQWCGEISAERYHASKIFFNKSTKAMPYISAPYRKFSILNAFRSLIVQIPISDTKGRHIDLAPWPTRFDEKGVVHFLDNGRPEYEVMKNKVVKPDIVILATGYSQSLNFLNETYPRPHDADIRFIWKGDDESVGYIGFVRPSFGAIPPLAELQAQVWVLAILKRLPSKLQHEDHYRLHHSPTSRIQYGVDHESYVYQLACDLGSAPSVIDVLSLGWKTMLSWALSANVNPKFRLVGPWRWNGARAVMEGEIWETVTRRKLIWGHLTLAVMPMFVFGSISLLLLIVECALIVFLAFASLSKCAANWVIMSSSCTITKH</sequence>
<dbReference type="InterPro" id="IPR000960">
    <property type="entry name" value="Flavin_mOase"/>
</dbReference>
<dbReference type="AlphaFoldDB" id="A0A0D2ACC6"/>
<keyword evidence="5" id="KW-0560">Oxidoreductase</keyword>
<evidence type="ECO:0000313" key="8">
    <source>
        <dbReference type="Proteomes" id="UP000053259"/>
    </source>
</evidence>
<dbReference type="GO" id="GO:0050661">
    <property type="term" value="F:NADP binding"/>
    <property type="evidence" value="ECO:0007669"/>
    <property type="project" value="InterPro"/>
</dbReference>
<dbReference type="PIRSF" id="PIRSF000332">
    <property type="entry name" value="FMO"/>
    <property type="match status" value="1"/>
</dbReference>
<dbReference type="Pfam" id="PF00743">
    <property type="entry name" value="FMO-like"/>
    <property type="match status" value="2"/>
</dbReference>
<dbReference type="EMBL" id="KN847540">
    <property type="protein sequence ID" value="KIW04498.1"/>
    <property type="molecule type" value="Genomic_DNA"/>
</dbReference>
<dbReference type="PANTHER" id="PTHR23023">
    <property type="entry name" value="DIMETHYLANILINE MONOOXYGENASE"/>
    <property type="match status" value="1"/>
</dbReference>
<dbReference type="STRING" id="253628.A0A0D2ACC6"/>
<dbReference type="InterPro" id="IPR020946">
    <property type="entry name" value="Flavin_mOase-like"/>
</dbReference>
<evidence type="ECO:0000256" key="5">
    <source>
        <dbReference type="ARBA" id="ARBA00023002"/>
    </source>
</evidence>
<dbReference type="RefSeq" id="XP_016214367.1">
    <property type="nucleotide sequence ID" value="XM_016357575.1"/>
</dbReference>
<keyword evidence="4" id="KW-0521">NADP</keyword>
<comment type="similarity">
    <text evidence="1">Belongs to the FMO family.</text>
</comment>
<dbReference type="GeneID" id="27312228"/>
<dbReference type="GO" id="GO:0004499">
    <property type="term" value="F:N,N-dimethylaniline monooxygenase activity"/>
    <property type="evidence" value="ECO:0007669"/>
    <property type="project" value="InterPro"/>
</dbReference>
<keyword evidence="6" id="KW-0472">Membrane</keyword>
<dbReference type="GO" id="GO:0050660">
    <property type="term" value="F:flavin adenine dinucleotide binding"/>
    <property type="evidence" value="ECO:0007669"/>
    <property type="project" value="InterPro"/>
</dbReference>
<dbReference type="SUPFAM" id="SSF51905">
    <property type="entry name" value="FAD/NAD(P)-binding domain"/>
    <property type="match status" value="1"/>
</dbReference>
<keyword evidence="6" id="KW-1133">Transmembrane helix</keyword>
<keyword evidence="3" id="KW-0274">FAD</keyword>
<dbReference type="HOGENOM" id="CLU_006909_7_5_1"/>
<organism evidence="7 8">
    <name type="scientific">Verruconis gallopava</name>
    <dbReference type="NCBI Taxonomy" id="253628"/>
    <lineage>
        <taxon>Eukaryota</taxon>
        <taxon>Fungi</taxon>
        <taxon>Dikarya</taxon>
        <taxon>Ascomycota</taxon>
        <taxon>Pezizomycotina</taxon>
        <taxon>Dothideomycetes</taxon>
        <taxon>Pleosporomycetidae</taxon>
        <taxon>Venturiales</taxon>
        <taxon>Sympoventuriaceae</taxon>
        <taxon>Verruconis</taxon>
    </lineage>
</organism>
<evidence type="ECO:0000256" key="4">
    <source>
        <dbReference type="ARBA" id="ARBA00022857"/>
    </source>
</evidence>
<dbReference type="Gene3D" id="3.50.50.60">
    <property type="entry name" value="FAD/NAD(P)-binding domain"/>
    <property type="match status" value="1"/>
</dbReference>
<proteinExistence type="inferred from homology"/>
<evidence type="ECO:0000256" key="1">
    <source>
        <dbReference type="ARBA" id="ARBA00009183"/>
    </source>
</evidence>
<dbReference type="VEuPathDB" id="FungiDB:PV09_04255"/>
<evidence type="ECO:0000256" key="3">
    <source>
        <dbReference type="ARBA" id="ARBA00022827"/>
    </source>
</evidence>
<keyword evidence="8" id="KW-1185">Reference proteome</keyword>
<accession>A0A0D2ACC6</accession>
<reference evidence="7 8" key="1">
    <citation type="submission" date="2015-01" db="EMBL/GenBank/DDBJ databases">
        <title>The Genome Sequence of Ochroconis gallopava CBS43764.</title>
        <authorList>
            <consortium name="The Broad Institute Genomics Platform"/>
            <person name="Cuomo C."/>
            <person name="de Hoog S."/>
            <person name="Gorbushina A."/>
            <person name="Stielow B."/>
            <person name="Teixiera M."/>
            <person name="Abouelleil A."/>
            <person name="Chapman S.B."/>
            <person name="Priest M."/>
            <person name="Young S.K."/>
            <person name="Wortman J."/>
            <person name="Nusbaum C."/>
            <person name="Birren B."/>
        </authorList>
    </citation>
    <scope>NUCLEOTIDE SEQUENCE [LARGE SCALE GENOMIC DNA]</scope>
    <source>
        <strain evidence="7 8">CBS 43764</strain>
    </source>
</reference>
<dbReference type="InParanoid" id="A0A0D2ACC6"/>
<gene>
    <name evidence="7" type="ORF">PV09_04255</name>
</gene>
<name>A0A0D2ACC6_9PEZI</name>
<evidence type="ECO:0000256" key="6">
    <source>
        <dbReference type="SAM" id="Phobius"/>
    </source>
</evidence>
<evidence type="ECO:0008006" key="9">
    <source>
        <dbReference type="Google" id="ProtNLM"/>
    </source>
</evidence>
<keyword evidence="2" id="KW-0285">Flavoprotein</keyword>
<dbReference type="OrthoDB" id="66881at2759"/>
<keyword evidence="6" id="KW-0812">Transmembrane</keyword>